<accession>A0ABQ7JD13</accession>
<proteinExistence type="inferred from homology"/>
<dbReference type="Proteomes" id="UP000823046">
    <property type="component" value="Unassembled WGS sequence"/>
</dbReference>
<feature type="coiled-coil region" evidence="5">
    <location>
        <begin position="10"/>
        <end position="96"/>
    </location>
</feature>
<dbReference type="Pfam" id="PF03179">
    <property type="entry name" value="V-ATPase_G"/>
    <property type="match status" value="1"/>
</dbReference>
<keyword evidence="2" id="KW-0813">Transport</keyword>
<protein>
    <submittedName>
        <fullName evidence="6">Vacuolar ATP synthase subunit g</fullName>
    </submittedName>
</protein>
<evidence type="ECO:0000256" key="2">
    <source>
        <dbReference type="ARBA" id="ARBA00022448"/>
    </source>
</evidence>
<comment type="caution">
    <text evidence="6">The sequence shown here is derived from an EMBL/GenBank/DDBJ whole genome shotgun (WGS) entry which is preliminary data.</text>
</comment>
<keyword evidence="5" id="KW-0175">Coiled coil</keyword>
<sequence length="126" mass="14664">MPGADSNTLIEQLLKAEEEAENVIKIARENRTKTLNHAHAEAEKELQEFKNIEQKRFDTELHEKYGSSDISLAHFEKNANEEIEEVKKQYLKNRDKAIQFINKIILNVEIVVNERTKRSINDGRGF</sequence>
<comment type="similarity">
    <text evidence="1">Belongs to the V-ATPase G subunit family.</text>
</comment>
<evidence type="ECO:0000256" key="4">
    <source>
        <dbReference type="ARBA" id="ARBA00023065"/>
    </source>
</evidence>
<evidence type="ECO:0000256" key="5">
    <source>
        <dbReference type="SAM" id="Coils"/>
    </source>
</evidence>
<evidence type="ECO:0000313" key="6">
    <source>
        <dbReference type="EMBL" id="KAF8821515.1"/>
    </source>
</evidence>
<organism evidence="6 7">
    <name type="scientific">Cardiosporidium cionae</name>
    <dbReference type="NCBI Taxonomy" id="476202"/>
    <lineage>
        <taxon>Eukaryota</taxon>
        <taxon>Sar</taxon>
        <taxon>Alveolata</taxon>
        <taxon>Apicomplexa</taxon>
        <taxon>Aconoidasida</taxon>
        <taxon>Nephromycida</taxon>
        <taxon>Cardiosporidium</taxon>
    </lineage>
</organism>
<keyword evidence="3" id="KW-0375">Hydrogen ion transport</keyword>
<dbReference type="EMBL" id="JADAQX010000171">
    <property type="protein sequence ID" value="KAF8821515.1"/>
    <property type="molecule type" value="Genomic_DNA"/>
</dbReference>
<evidence type="ECO:0000256" key="3">
    <source>
        <dbReference type="ARBA" id="ARBA00022781"/>
    </source>
</evidence>
<evidence type="ECO:0000313" key="7">
    <source>
        <dbReference type="Proteomes" id="UP000823046"/>
    </source>
</evidence>
<dbReference type="InterPro" id="IPR005124">
    <property type="entry name" value="V-ATPase_G"/>
</dbReference>
<gene>
    <name evidence="6" type="ORF">IE077_001949</name>
</gene>
<evidence type="ECO:0000256" key="1">
    <source>
        <dbReference type="ARBA" id="ARBA00010066"/>
    </source>
</evidence>
<dbReference type="Gene3D" id="1.20.5.2950">
    <property type="match status" value="1"/>
</dbReference>
<dbReference type="PANTHER" id="PTHR12713">
    <property type="entry name" value="VACUOLAR ATP SYNTHASE SUBUNIT G"/>
    <property type="match status" value="1"/>
</dbReference>
<keyword evidence="7" id="KW-1185">Reference proteome</keyword>
<name>A0ABQ7JD13_9APIC</name>
<dbReference type="PANTHER" id="PTHR12713:SF11">
    <property type="entry name" value="V-TYPE PROTON ATPASE SUBUNIT G"/>
    <property type="match status" value="1"/>
</dbReference>
<reference evidence="6 7" key="1">
    <citation type="journal article" date="2020" name="bioRxiv">
        <title>Metabolic contributions of an alphaproteobacterial endosymbiont in the apicomplexan Cardiosporidium cionae.</title>
        <authorList>
            <person name="Hunter E.S."/>
            <person name="Paight C.J."/>
            <person name="Lane C.E."/>
        </authorList>
    </citation>
    <scope>NUCLEOTIDE SEQUENCE [LARGE SCALE GENOMIC DNA]</scope>
    <source>
        <strain evidence="6">ESH_2018</strain>
    </source>
</reference>
<keyword evidence="4" id="KW-0406">Ion transport</keyword>